<dbReference type="Proteomes" id="UP000298493">
    <property type="component" value="Unassembled WGS sequence"/>
</dbReference>
<dbReference type="GO" id="GO:0003712">
    <property type="term" value="F:transcription coregulator activity"/>
    <property type="evidence" value="ECO:0007669"/>
    <property type="project" value="InterPro"/>
</dbReference>
<keyword evidence="3 7" id="KW-0805">Transcription regulation</keyword>
<protein>
    <recommendedName>
        <fullName evidence="7">Mediator of RNA polymerase II transcription subunit 1</fullName>
    </recommendedName>
    <alternativeName>
        <fullName evidence="7">Mediator complex subunit 1</fullName>
    </alternativeName>
</protein>
<evidence type="ECO:0000256" key="6">
    <source>
        <dbReference type="ARBA" id="ARBA00023242"/>
    </source>
</evidence>
<accession>A0A4Z1NLK2</accession>
<dbReference type="PANTHER" id="PTHR35041">
    <property type="entry name" value="MEDIATOR OF RNA POLYMERASE II TRANSCRIPTION SUBUNIT 1"/>
    <property type="match status" value="1"/>
</dbReference>
<feature type="compositionally biased region" description="Polar residues" evidence="8">
    <location>
        <begin position="49"/>
        <end position="70"/>
    </location>
</feature>
<evidence type="ECO:0000313" key="11">
    <source>
        <dbReference type="Proteomes" id="UP000298493"/>
    </source>
</evidence>
<gene>
    <name evidence="10" type="ORF">E6O75_ATG11638</name>
</gene>
<feature type="region of interest" description="Disordered" evidence="8">
    <location>
        <begin position="420"/>
        <end position="447"/>
    </location>
</feature>
<feature type="domain" description="Mediator complex subunit Med1" evidence="9">
    <location>
        <begin position="145"/>
        <end position="587"/>
    </location>
</feature>
<comment type="subcellular location">
    <subcellularLocation>
        <location evidence="1 7">Nucleus</location>
    </subcellularLocation>
</comment>
<feature type="compositionally biased region" description="Low complexity" evidence="8">
    <location>
        <begin position="24"/>
        <end position="39"/>
    </location>
</feature>
<dbReference type="Pfam" id="PF10744">
    <property type="entry name" value="Med1"/>
    <property type="match status" value="1"/>
</dbReference>
<reference evidence="10 11" key="1">
    <citation type="submission" date="2019-04" db="EMBL/GenBank/DDBJ databases">
        <title>High contiguity whole genome sequence and gene annotation resource for two Venturia nashicola isolates.</title>
        <authorList>
            <person name="Prokchorchik M."/>
            <person name="Won K."/>
            <person name="Lee Y."/>
            <person name="Choi E.D."/>
            <person name="Segonzac C."/>
            <person name="Sohn K.H."/>
        </authorList>
    </citation>
    <scope>NUCLEOTIDE SEQUENCE [LARGE SCALE GENOMIC DNA]</scope>
    <source>
        <strain evidence="10 11">PRI2</strain>
    </source>
</reference>
<dbReference type="PANTHER" id="PTHR35041:SF4">
    <property type="entry name" value="MEDIATOR OF RNA POLYMERASE II TRANSCRIPTION SUBUNIT 1"/>
    <property type="match status" value="1"/>
</dbReference>
<evidence type="ECO:0000256" key="5">
    <source>
        <dbReference type="ARBA" id="ARBA00023163"/>
    </source>
</evidence>
<dbReference type="GO" id="GO:0045944">
    <property type="term" value="P:positive regulation of transcription by RNA polymerase II"/>
    <property type="evidence" value="ECO:0007669"/>
    <property type="project" value="UniProtKB-ARBA"/>
</dbReference>
<comment type="function">
    <text evidence="7">Component of the Mediator complex, a coactivator involved in the regulated transcription of nearly all RNA polymerase II-dependent genes. Mediator functions as a bridge to convey information from gene-specific regulatory proteins to the basal RNA polymerase II transcription machinery. Mediator is recruited to promoters by direct interactions with regulatory proteins and serves as a scaffold for the assembly of a functional preinitiation complex with RNA polymerase II and the general transcription factors.</text>
</comment>
<feature type="region of interest" description="Disordered" evidence="8">
    <location>
        <begin position="1"/>
        <end position="78"/>
    </location>
</feature>
<dbReference type="InterPro" id="IPR019680">
    <property type="entry name" value="Mediator_Med1"/>
</dbReference>
<sequence length="735" mass="78737">MATPTPSTKTAHNAATPQSQPHLAAFSSPVPRSVPSPAAQRVQAGKSPFNASTHAPTNASTATAMNHPTGGSTGSAARALLGSSPAPAMLNLESPLPGLTPSFSNMANLFSSVEMGFTGSGLSGLGGMSMNRPPTEEERKARLESVVAIIKQRPGRISVEGVKRLCELCGFETNLMSTKRGAATECSLAGNHFILTIEFDTRQRVSDVQVSLSSPSTVLQDFSISASKIVFNSLSIPKHLTTLTATLDSFARNLDKLALLDKPNGGDKFHGGPPEPPFDGYEAIAGIYTSLRKLYEHEKKVAVGLLGFGRDVERKAEVEVTCKKSGRPMMNARNEIGLQLDYWIHRGCAPSNEAPSQRDTDADGDRDMDGDKQQEASPEDGSEVFALSIECQGAESGMYSPARISDAWISDQVERQADDPVIDWLDPPPTYQTNPNGEHSNSLGPDGSLGKLPNVRFVAKLQPPLILPWEAMVQLLGAVGVPQQTVINQCETYFDAALLQPTSQDAARITIQFAATQKDIKATKKVLVAGGGESEGLRDHVNSLFIPKRDHGGVLNEIPFEHPKQLVMMLPYLRQYACLNTFLKGSFMETPSLSPASTENALENWSVDMTLSTFPSPRLAVVFPRAGSVPAPSSIIDTSAQGFLARLLSNGASTEQSTMNSSSASVTFDILSNAEISIVDQNLVTDNSALTDDTAKEQESERQKIAISKLARALVVSGNIDIWTEWASKWNGGSS</sequence>
<comment type="similarity">
    <text evidence="2 7">Belongs to the Mediator complex subunit 1 family.</text>
</comment>
<keyword evidence="11" id="KW-1185">Reference proteome</keyword>
<dbReference type="AlphaFoldDB" id="A0A4Z1NLK2"/>
<keyword evidence="5 7" id="KW-0804">Transcription</keyword>
<organism evidence="10 11">
    <name type="scientific">Venturia nashicola</name>
    <dbReference type="NCBI Taxonomy" id="86259"/>
    <lineage>
        <taxon>Eukaryota</taxon>
        <taxon>Fungi</taxon>
        <taxon>Dikarya</taxon>
        <taxon>Ascomycota</taxon>
        <taxon>Pezizomycotina</taxon>
        <taxon>Dothideomycetes</taxon>
        <taxon>Pleosporomycetidae</taxon>
        <taxon>Venturiales</taxon>
        <taxon>Venturiaceae</taxon>
        <taxon>Venturia</taxon>
    </lineage>
</organism>
<evidence type="ECO:0000259" key="9">
    <source>
        <dbReference type="Pfam" id="PF10744"/>
    </source>
</evidence>
<dbReference type="STRING" id="86259.A0A4Z1NLK2"/>
<proteinExistence type="inferred from homology"/>
<feature type="region of interest" description="Disordered" evidence="8">
    <location>
        <begin position="348"/>
        <end position="383"/>
    </location>
</feature>
<feature type="compositionally biased region" description="Basic and acidic residues" evidence="8">
    <location>
        <begin position="356"/>
        <end position="374"/>
    </location>
</feature>
<keyword evidence="4 7" id="KW-0010">Activator</keyword>
<comment type="caution">
    <text evidence="10">The sequence shown here is derived from an EMBL/GenBank/DDBJ whole genome shotgun (WGS) entry which is preliminary data.</text>
</comment>
<evidence type="ECO:0000256" key="2">
    <source>
        <dbReference type="ARBA" id="ARBA00006210"/>
    </source>
</evidence>
<evidence type="ECO:0000256" key="1">
    <source>
        <dbReference type="ARBA" id="ARBA00004123"/>
    </source>
</evidence>
<evidence type="ECO:0000256" key="3">
    <source>
        <dbReference type="ARBA" id="ARBA00023015"/>
    </source>
</evidence>
<feature type="compositionally biased region" description="Polar residues" evidence="8">
    <location>
        <begin position="431"/>
        <end position="443"/>
    </location>
</feature>
<name>A0A4Z1NLK2_9PEZI</name>
<dbReference type="EMBL" id="SNSC02000018">
    <property type="protein sequence ID" value="TID16520.1"/>
    <property type="molecule type" value="Genomic_DNA"/>
</dbReference>
<feature type="compositionally biased region" description="Polar residues" evidence="8">
    <location>
        <begin position="1"/>
        <end position="21"/>
    </location>
</feature>
<evidence type="ECO:0000256" key="4">
    <source>
        <dbReference type="ARBA" id="ARBA00023159"/>
    </source>
</evidence>
<evidence type="ECO:0000256" key="7">
    <source>
        <dbReference type="RuleBase" id="RU364059"/>
    </source>
</evidence>
<evidence type="ECO:0000313" key="10">
    <source>
        <dbReference type="EMBL" id="TID16520.1"/>
    </source>
</evidence>
<dbReference type="GO" id="GO:0016592">
    <property type="term" value="C:mediator complex"/>
    <property type="evidence" value="ECO:0007669"/>
    <property type="project" value="InterPro"/>
</dbReference>
<evidence type="ECO:0000256" key="8">
    <source>
        <dbReference type="SAM" id="MobiDB-lite"/>
    </source>
</evidence>
<keyword evidence="6 7" id="KW-0539">Nucleus</keyword>